<dbReference type="InterPro" id="IPR015422">
    <property type="entry name" value="PyrdxlP-dep_Trfase_small"/>
</dbReference>
<sequence length="484" mass="52379">MASSATNALDTADGGRAPAKSAVLHRSLHEMPLMIERAEGNFIYLSEGRKILDATGGAAVACLGHGNRRLAEAMMEQVLAIEYCHSLYFACRPVEELAQVMIDSTNGDMARAFFVSSGSEAMEAALKFARQYHLEKQPEESSRVHFICRRQSYHGSTLGALGSGGHAARRQLFEPILSTNTSLVSPCYAYRPPIAGMSTHEHVRYLEDELEEEFQRIGPHNVAGFIAEPVVGAALGCVAPLPGYFAAVRRVCDRHGALLIFDEVMSGCGRVGPVPTEAYPSPLHAYQDPLVGVAPDVLIMGKGLGAGYQPLAAMLLSKPVVQTLMQGSGSFGHGQTFQGHPVGCRAGLEVQRIIQQDELVSNVRKQGTLLAKALHSRLDGHPNVGDIRGMGLFWGIEFVKDKATKQPFDVSKTVAWRIHQLGLQAPYNICLYPGGGTVDGVHGDHVLLAPAYTCSSRDIEDIVKRTGDVIETFFQGEEKQMRSA</sequence>
<dbReference type="CDD" id="cd00610">
    <property type="entry name" value="OAT_like"/>
    <property type="match status" value="1"/>
</dbReference>
<dbReference type="PANTHER" id="PTHR43094:SF1">
    <property type="entry name" value="AMINOTRANSFERASE CLASS-III"/>
    <property type="match status" value="1"/>
</dbReference>
<keyword evidence="2 3" id="KW-0663">Pyridoxal phosphate</keyword>
<comment type="similarity">
    <text evidence="1 3">Belongs to the class-III pyridoxal-phosphate-dependent aminotransferase family.</text>
</comment>
<evidence type="ECO:0000256" key="3">
    <source>
        <dbReference type="RuleBase" id="RU003560"/>
    </source>
</evidence>
<protein>
    <submittedName>
        <fullName evidence="4">Uncharacterized protein</fullName>
    </submittedName>
</protein>
<dbReference type="InterPro" id="IPR015421">
    <property type="entry name" value="PyrdxlP-dep_Trfase_major"/>
</dbReference>
<dbReference type="GO" id="GO:0005829">
    <property type="term" value="C:cytosol"/>
    <property type="evidence" value="ECO:0007669"/>
    <property type="project" value="TreeGrafter"/>
</dbReference>
<evidence type="ECO:0000313" key="5">
    <source>
        <dbReference type="Proteomes" id="UP000503462"/>
    </source>
</evidence>
<proteinExistence type="inferred from homology"/>
<gene>
    <name evidence="4" type="ORF">AMS68_001678</name>
</gene>
<accession>A0A6H0XND2</accession>
<name>A0A6H0XND2_9PEZI</name>
<dbReference type="OrthoDB" id="5419315at2759"/>
<organism evidence="4 5">
    <name type="scientific">Peltaster fructicola</name>
    <dbReference type="NCBI Taxonomy" id="286661"/>
    <lineage>
        <taxon>Eukaryota</taxon>
        <taxon>Fungi</taxon>
        <taxon>Dikarya</taxon>
        <taxon>Ascomycota</taxon>
        <taxon>Pezizomycotina</taxon>
        <taxon>Dothideomycetes</taxon>
        <taxon>Dothideomycetes incertae sedis</taxon>
        <taxon>Peltaster</taxon>
    </lineage>
</organism>
<dbReference type="Gene3D" id="3.90.1150.10">
    <property type="entry name" value="Aspartate Aminotransferase, domain 1"/>
    <property type="match status" value="1"/>
</dbReference>
<dbReference type="GO" id="GO:0030170">
    <property type="term" value="F:pyridoxal phosphate binding"/>
    <property type="evidence" value="ECO:0007669"/>
    <property type="project" value="InterPro"/>
</dbReference>
<dbReference type="EMBL" id="CP051139">
    <property type="protein sequence ID" value="QIW96160.1"/>
    <property type="molecule type" value="Genomic_DNA"/>
</dbReference>
<dbReference type="PANTHER" id="PTHR43094">
    <property type="entry name" value="AMINOTRANSFERASE"/>
    <property type="match status" value="1"/>
</dbReference>
<keyword evidence="5" id="KW-1185">Reference proteome</keyword>
<dbReference type="InterPro" id="IPR015424">
    <property type="entry name" value="PyrdxlP-dep_Trfase"/>
</dbReference>
<dbReference type="NCBIfam" id="NF005685">
    <property type="entry name" value="PRK07483.1"/>
    <property type="match status" value="1"/>
</dbReference>
<dbReference type="GO" id="GO:0008483">
    <property type="term" value="F:transaminase activity"/>
    <property type="evidence" value="ECO:0007669"/>
    <property type="project" value="InterPro"/>
</dbReference>
<dbReference type="Pfam" id="PF00202">
    <property type="entry name" value="Aminotran_3"/>
    <property type="match status" value="1"/>
</dbReference>
<dbReference type="Proteomes" id="UP000503462">
    <property type="component" value="Chromosome 1"/>
</dbReference>
<evidence type="ECO:0000256" key="1">
    <source>
        <dbReference type="ARBA" id="ARBA00008954"/>
    </source>
</evidence>
<dbReference type="InterPro" id="IPR005814">
    <property type="entry name" value="Aminotrans_3"/>
</dbReference>
<evidence type="ECO:0000256" key="2">
    <source>
        <dbReference type="ARBA" id="ARBA00022898"/>
    </source>
</evidence>
<reference evidence="4 5" key="1">
    <citation type="journal article" date="2016" name="Sci. Rep.">
        <title>Peltaster fructicola genome reveals evolution from an invasive phytopathogen to an ectophytic parasite.</title>
        <authorList>
            <person name="Xu C."/>
            <person name="Chen H."/>
            <person name="Gleason M.L."/>
            <person name="Xu J.R."/>
            <person name="Liu H."/>
            <person name="Zhang R."/>
            <person name="Sun G."/>
        </authorList>
    </citation>
    <scope>NUCLEOTIDE SEQUENCE [LARGE SCALE GENOMIC DNA]</scope>
    <source>
        <strain evidence="4 5">LNHT1506</strain>
    </source>
</reference>
<evidence type="ECO:0000313" key="4">
    <source>
        <dbReference type="EMBL" id="QIW96160.1"/>
    </source>
</evidence>
<dbReference type="AlphaFoldDB" id="A0A6H0XND2"/>
<dbReference type="SUPFAM" id="SSF53383">
    <property type="entry name" value="PLP-dependent transferases"/>
    <property type="match status" value="1"/>
</dbReference>
<dbReference type="Gene3D" id="3.40.640.10">
    <property type="entry name" value="Type I PLP-dependent aspartate aminotransferase-like (Major domain)"/>
    <property type="match status" value="1"/>
</dbReference>